<organism evidence="2 3">
    <name type="scientific">Monosporascus cannonballus</name>
    <dbReference type="NCBI Taxonomy" id="155416"/>
    <lineage>
        <taxon>Eukaryota</taxon>
        <taxon>Fungi</taxon>
        <taxon>Dikarya</taxon>
        <taxon>Ascomycota</taxon>
        <taxon>Pezizomycotina</taxon>
        <taxon>Sordariomycetes</taxon>
        <taxon>Xylariomycetidae</taxon>
        <taxon>Xylariales</taxon>
        <taxon>Xylariales incertae sedis</taxon>
        <taxon>Monosporascus</taxon>
    </lineage>
</organism>
<sequence length="122" mass="13155">MVPAFKFIGRTIGLGKLMSLSSSKDASRPAKATMGGASANAPRSKRGESIGATDGDFYRLSDEAGKSADDDHTSFDPKLRPDHNVTHAVASSPGVRRHGRMSGDEIPLNNIRVKRDFKQERS</sequence>
<proteinExistence type="predicted"/>
<dbReference type="Proteomes" id="UP000294003">
    <property type="component" value="Unassembled WGS sequence"/>
</dbReference>
<evidence type="ECO:0000256" key="1">
    <source>
        <dbReference type="SAM" id="MobiDB-lite"/>
    </source>
</evidence>
<feature type="region of interest" description="Disordered" evidence="1">
    <location>
        <begin position="18"/>
        <end position="122"/>
    </location>
</feature>
<feature type="compositionally biased region" description="Basic and acidic residues" evidence="1">
    <location>
        <begin position="113"/>
        <end position="122"/>
    </location>
</feature>
<gene>
    <name evidence="2" type="ORF">DL762_000426</name>
</gene>
<feature type="compositionally biased region" description="Basic and acidic residues" evidence="1">
    <location>
        <begin position="56"/>
        <end position="85"/>
    </location>
</feature>
<evidence type="ECO:0000313" key="3">
    <source>
        <dbReference type="Proteomes" id="UP000294003"/>
    </source>
</evidence>
<comment type="caution">
    <text evidence="2">The sequence shown here is derived from an EMBL/GenBank/DDBJ whole genome shotgun (WGS) entry which is preliminary data.</text>
</comment>
<protein>
    <submittedName>
        <fullName evidence="2">Uncharacterized protein</fullName>
    </submittedName>
</protein>
<reference evidence="2 3" key="1">
    <citation type="submission" date="2018-06" db="EMBL/GenBank/DDBJ databases">
        <title>Complete Genomes of Monosporascus.</title>
        <authorList>
            <person name="Robinson A.J."/>
            <person name="Natvig D.O."/>
        </authorList>
    </citation>
    <scope>NUCLEOTIDE SEQUENCE [LARGE SCALE GENOMIC DNA]</scope>
    <source>
        <strain evidence="2 3">CBS 609.92</strain>
    </source>
</reference>
<keyword evidence="3" id="KW-1185">Reference proteome</keyword>
<accession>A0ABY0HJ50</accession>
<evidence type="ECO:0000313" key="2">
    <source>
        <dbReference type="EMBL" id="RYO94660.1"/>
    </source>
</evidence>
<dbReference type="EMBL" id="QJNS01000008">
    <property type="protein sequence ID" value="RYO94660.1"/>
    <property type="molecule type" value="Genomic_DNA"/>
</dbReference>
<name>A0ABY0HJ50_9PEZI</name>